<evidence type="ECO:0000256" key="13">
    <source>
        <dbReference type="ARBA" id="ARBA00022833"/>
    </source>
</evidence>
<evidence type="ECO:0000256" key="10">
    <source>
        <dbReference type="ARBA" id="ARBA00022729"/>
    </source>
</evidence>
<feature type="domain" description="Peptidase M28" evidence="22">
    <location>
        <begin position="258"/>
        <end position="438"/>
    </location>
</feature>
<dbReference type="InterPro" id="IPR003137">
    <property type="entry name" value="PA_domain"/>
</dbReference>
<keyword evidence="9" id="KW-0479">Metal-binding</keyword>
<evidence type="ECO:0000256" key="12">
    <source>
        <dbReference type="ARBA" id="ARBA00022824"/>
    </source>
</evidence>
<proteinExistence type="predicted"/>
<accession>A0A512BAL8</accession>
<organism evidence="23 24">
    <name type="scientific">Segetibacter aerophilus</name>
    <dbReference type="NCBI Taxonomy" id="670293"/>
    <lineage>
        <taxon>Bacteria</taxon>
        <taxon>Pseudomonadati</taxon>
        <taxon>Bacteroidota</taxon>
        <taxon>Chitinophagia</taxon>
        <taxon>Chitinophagales</taxon>
        <taxon>Chitinophagaceae</taxon>
        <taxon>Segetibacter</taxon>
    </lineage>
</organism>
<evidence type="ECO:0000256" key="11">
    <source>
        <dbReference type="ARBA" id="ARBA00022801"/>
    </source>
</evidence>
<keyword evidence="12" id="KW-0256">Endoplasmic reticulum</keyword>
<reference evidence="23 24" key="1">
    <citation type="submission" date="2019-07" db="EMBL/GenBank/DDBJ databases">
        <title>Whole genome shotgun sequence of Segetibacter aerophilus NBRC 106135.</title>
        <authorList>
            <person name="Hosoyama A."/>
            <person name="Uohara A."/>
            <person name="Ohji S."/>
            <person name="Ichikawa N."/>
        </authorList>
    </citation>
    <scope>NUCLEOTIDE SEQUENCE [LARGE SCALE GENOMIC DNA]</scope>
    <source>
        <strain evidence="23 24">NBRC 106135</strain>
    </source>
</reference>
<evidence type="ECO:0000256" key="7">
    <source>
        <dbReference type="ARBA" id="ARBA00022645"/>
    </source>
</evidence>
<feature type="domain" description="PA" evidence="21">
    <location>
        <begin position="126"/>
        <end position="229"/>
    </location>
</feature>
<dbReference type="SUPFAM" id="SSF52025">
    <property type="entry name" value="PA domain"/>
    <property type="match status" value="1"/>
</dbReference>
<evidence type="ECO:0000256" key="3">
    <source>
        <dbReference type="ARBA" id="ARBA00004555"/>
    </source>
</evidence>
<dbReference type="GO" id="GO:0070573">
    <property type="term" value="F:metallodipeptidase activity"/>
    <property type="evidence" value="ECO:0007669"/>
    <property type="project" value="InterPro"/>
</dbReference>
<keyword evidence="14" id="KW-0333">Golgi apparatus</keyword>
<dbReference type="GO" id="GO:0005764">
    <property type="term" value="C:lysosome"/>
    <property type="evidence" value="ECO:0007669"/>
    <property type="project" value="UniProtKB-SubCell"/>
</dbReference>
<comment type="caution">
    <text evidence="23">The sequence shown here is derived from an EMBL/GenBank/DDBJ whole genome shotgun (WGS) entry which is preliminary data.</text>
</comment>
<comment type="subcellular location">
    <subcellularLocation>
        <location evidence="1">Endoplasmic reticulum</location>
    </subcellularLocation>
    <subcellularLocation>
        <location evidence="3">Golgi apparatus</location>
    </subcellularLocation>
    <subcellularLocation>
        <location evidence="2">Lysosome</location>
    </subcellularLocation>
    <subcellularLocation>
        <location evidence="4">Secreted</location>
    </subcellularLocation>
</comment>
<keyword evidence="13" id="KW-0862">Zinc</keyword>
<dbReference type="InterPro" id="IPR007484">
    <property type="entry name" value="Peptidase_M28"/>
</dbReference>
<dbReference type="Gene3D" id="3.50.30.30">
    <property type="match status" value="1"/>
</dbReference>
<dbReference type="OrthoDB" id="9769665at2"/>
<keyword evidence="18" id="KW-0458">Lysosome</keyword>
<evidence type="ECO:0000313" key="24">
    <source>
        <dbReference type="Proteomes" id="UP000321513"/>
    </source>
</evidence>
<dbReference type="InterPro" id="IPR039866">
    <property type="entry name" value="CPQ"/>
</dbReference>
<evidence type="ECO:0000256" key="20">
    <source>
        <dbReference type="ARBA" id="ARBA00033328"/>
    </source>
</evidence>
<dbReference type="GO" id="GO:0004180">
    <property type="term" value="F:carboxypeptidase activity"/>
    <property type="evidence" value="ECO:0007669"/>
    <property type="project" value="UniProtKB-KW"/>
</dbReference>
<dbReference type="GO" id="GO:0046872">
    <property type="term" value="F:metal ion binding"/>
    <property type="evidence" value="ECO:0007669"/>
    <property type="project" value="UniProtKB-KW"/>
</dbReference>
<evidence type="ECO:0000256" key="14">
    <source>
        <dbReference type="ARBA" id="ARBA00023034"/>
    </source>
</evidence>
<dbReference type="GO" id="GO:0006508">
    <property type="term" value="P:proteolysis"/>
    <property type="evidence" value="ECO:0007669"/>
    <property type="project" value="UniProtKB-KW"/>
</dbReference>
<dbReference type="InterPro" id="IPR046450">
    <property type="entry name" value="PA_dom_sf"/>
</dbReference>
<comment type="subunit">
    <text evidence="19">Homodimer. The monomeric form is inactive while the homodimer is active.</text>
</comment>
<keyword evidence="10" id="KW-0732">Signal</keyword>
<dbReference type="AlphaFoldDB" id="A0A512BAL8"/>
<dbReference type="Gene3D" id="3.40.630.10">
    <property type="entry name" value="Zn peptidases"/>
    <property type="match status" value="1"/>
</dbReference>
<evidence type="ECO:0000256" key="6">
    <source>
        <dbReference type="ARBA" id="ARBA00022525"/>
    </source>
</evidence>
<keyword evidence="7" id="KW-0121">Carboxypeptidase</keyword>
<protein>
    <recommendedName>
        <fullName evidence="5">Carboxypeptidase Q</fullName>
    </recommendedName>
    <alternativeName>
        <fullName evidence="20">Plasma glutamate carboxypeptidase</fullName>
    </alternativeName>
</protein>
<dbReference type="EMBL" id="BJYT01000005">
    <property type="protein sequence ID" value="GEO09006.1"/>
    <property type="molecule type" value="Genomic_DNA"/>
</dbReference>
<evidence type="ECO:0000256" key="4">
    <source>
        <dbReference type="ARBA" id="ARBA00004613"/>
    </source>
</evidence>
<evidence type="ECO:0000256" key="16">
    <source>
        <dbReference type="ARBA" id="ARBA00023145"/>
    </source>
</evidence>
<dbReference type="GO" id="GO:0005615">
    <property type="term" value="C:extracellular space"/>
    <property type="evidence" value="ECO:0007669"/>
    <property type="project" value="TreeGrafter"/>
</dbReference>
<keyword evidence="15" id="KW-0482">Metalloprotease</keyword>
<dbReference type="SUPFAM" id="SSF53187">
    <property type="entry name" value="Zn-dependent exopeptidases"/>
    <property type="match status" value="1"/>
</dbReference>
<evidence type="ECO:0000259" key="21">
    <source>
        <dbReference type="Pfam" id="PF02225"/>
    </source>
</evidence>
<dbReference type="PANTHER" id="PTHR12053:SF3">
    <property type="entry name" value="CARBOXYPEPTIDASE Q"/>
    <property type="match status" value="1"/>
</dbReference>
<keyword evidence="24" id="KW-1185">Reference proteome</keyword>
<evidence type="ECO:0000256" key="15">
    <source>
        <dbReference type="ARBA" id="ARBA00023049"/>
    </source>
</evidence>
<evidence type="ECO:0000256" key="2">
    <source>
        <dbReference type="ARBA" id="ARBA00004371"/>
    </source>
</evidence>
<keyword evidence="11" id="KW-0378">Hydrolase</keyword>
<evidence type="ECO:0000256" key="17">
    <source>
        <dbReference type="ARBA" id="ARBA00023180"/>
    </source>
</evidence>
<sequence length="458" mass="49948">MKKLLAAFVLLPFIGQAQNTDSLSIRRIADEMLTNGKAFENLRHLTKKIGGRLAGSPQMVKAENWGLSTLRQSGADTVYFQECLVPHWVRGGADQATVISVDDRKQRRLLDVLALGNSMGSGKKGVTAEVVAVASFDELEKRKDEVKGKIVFYNYPFNPTYVVPALAYRESGIYRAAGPSRAAKYGAVGVIVRSMSEGTNNHPHTGATRYNDSFPKIPAVAVGLEDADYLWQTCKGGRKVYVSFTTNGHFLPDTTGHNVIAELKGSDGSNDFITVGGHLDSWDVNEGAHDDGAGIVQTIEVLRTLKALGYKPKKTLRFVLFANEENGTRGGLKYAEQAKAKNEHHVLAIESDEGGFTPRGFGFTVGSDTLEKIRPWVKLLVPYGVYEFTAGGGGTDIGPLNKTLNTPLAGLVPDNQRYFDLHHARNDVFEAVNKRELLLGAINMAALIYLVDKYGLSL</sequence>
<dbReference type="GO" id="GO:0043171">
    <property type="term" value="P:peptide catabolic process"/>
    <property type="evidence" value="ECO:0007669"/>
    <property type="project" value="TreeGrafter"/>
</dbReference>
<evidence type="ECO:0000259" key="22">
    <source>
        <dbReference type="Pfam" id="PF04389"/>
    </source>
</evidence>
<evidence type="ECO:0000256" key="18">
    <source>
        <dbReference type="ARBA" id="ARBA00023228"/>
    </source>
</evidence>
<gene>
    <name evidence="23" type="ORF">SAE01_15020</name>
</gene>
<dbReference type="Pfam" id="PF02225">
    <property type="entry name" value="PA"/>
    <property type="match status" value="1"/>
</dbReference>
<keyword evidence="16" id="KW-0865">Zymogen</keyword>
<evidence type="ECO:0000256" key="8">
    <source>
        <dbReference type="ARBA" id="ARBA00022670"/>
    </source>
</evidence>
<dbReference type="Proteomes" id="UP000321513">
    <property type="component" value="Unassembled WGS sequence"/>
</dbReference>
<keyword evidence="6" id="KW-0964">Secreted</keyword>
<keyword evidence="8" id="KW-0645">Protease</keyword>
<dbReference type="RefSeq" id="WP_147203108.1">
    <property type="nucleotide sequence ID" value="NZ_BJYT01000005.1"/>
</dbReference>
<evidence type="ECO:0000256" key="1">
    <source>
        <dbReference type="ARBA" id="ARBA00004240"/>
    </source>
</evidence>
<dbReference type="Pfam" id="PF04389">
    <property type="entry name" value="Peptidase_M28"/>
    <property type="match status" value="1"/>
</dbReference>
<evidence type="ECO:0000256" key="9">
    <source>
        <dbReference type="ARBA" id="ARBA00022723"/>
    </source>
</evidence>
<keyword evidence="17" id="KW-0325">Glycoprotein</keyword>
<evidence type="ECO:0000313" key="23">
    <source>
        <dbReference type="EMBL" id="GEO09006.1"/>
    </source>
</evidence>
<evidence type="ECO:0000256" key="19">
    <source>
        <dbReference type="ARBA" id="ARBA00025833"/>
    </source>
</evidence>
<name>A0A512BAL8_9BACT</name>
<evidence type="ECO:0000256" key="5">
    <source>
        <dbReference type="ARBA" id="ARBA00014116"/>
    </source>
</evidence>
<dbReference type="PANTHER" id="PTHR12053">
    <property type="entry name" value="PROTEASE FAMILY M28 PLASMA GLUTAMATE CARBOXYPEPTIDASE-RELATED"/>
    <property type="match status" value="1"/>
</dbReference>